<dbReference type="EMBL" id="CAWUPB010000131">
    <property type="protein sequence ID" value="CAK7323700.1"/>
    <property type="molecule type" value="Genomic_DNA"/>
</dbReference>
<feature type="transmembrane region" description="Helical" evidence="1">
    <location>
        <begin position="37"/>
        <end position="57"/>
    </location>
</feature>
<accession>A0AAV1QSC2</accession>
<dbReference type="Proteomes" id="UP001314170">
    <property type="component" value="Unassembled WGS sequence"/>
</dbReference>
<feature type="transmembrane region" description="Helical" evidence="1">
    <location>
        <begin position="69"/>
        <end position="89"/>
    </location>
</feature>
<dbReference type="AlphaFoldDB" id="A0AAV1QSC2"/>
<evidence type="ECO:0000313" key="2">
    <source>
        <dbReference type="EMBL" id="CAK7323700.1"/>
    </source>
</evidence>
<sequence>MRTGWGNKTKTQELLPYEYGDGNPVPTIIFKDLPSTFHAYVISIIFAFTGSFSSLLIRDKVKYAKYEKFSRFYSLVFMVFAVAILVYAVSLSCLVTGDEKMQVVPA</sequence>
<protein>
    <submittedName>
        <fullName evidence="2">Uncharacterized protein</fullName>
    </submittedName>
</protein>
<organism evidence="2 3">
    <name type="scientific">Dovyalis caffra</name>
    <dbReference type="NCBI Taxonomy" id="77055"/>
    <lineage>
        <taxon>Eukaryota</taxon>
        <taxon>Viridiplantae</taxon>
        <taxon>Streptophyta</taxon>
        <taxon>Embryophyta</taxon>
        <taxon>Tracheophyta</taxon>
        <taxon>Spermatophyta</taxon>
        <taxon>Magnoliopsida</taxon>
        <taxon>eudicotyledons</taxon>
        <taxon>Gunneridae</taxon>
        <taxon>Pentapetalae</taxon>
        <taxon>rosids</taxon>
        <taxon>fabids</taxon>
        <taxon>Malpighiales</taxon>
        <taxon>Salicaceae</taxon>
        <taxon>Flacourtieae</taxon>
        <taxon>Dovyalis</taxon>
    </lineage>
</organism>
<name>A0AAV1QSC2_9ROSI</name>
<evidence type="ECO:0000313" key="3">
    <source>
        <dbReference type="Proteomes" id="UP001314170"/>
    </source>
</evidence>
<gene>
    <name evidence="2" type="ORF">DCAF_LOCUS1329</name>
</gene>
<proteinExistence type="predicted"/>
<reference evidence="2 3" key="1">
    <citation type="submission" date="2024-01" db="EMBL/GenBank/DDBJ databases">
        <authorList>
            <person name="Waweru B."/>
        </authorList>
    </citation>
    <scope>NUCLEOTIDE SEQUENCE [LARGE SCALE GENOMIC DNA]</scope>
</reference>
<keyword evidence="3" id="KW-1185">Reference proteome</keyword>
<comment type="caution">
    <text evidence="2">The sequence shown here is derived from an EMBL/GenBank/DDBJ whole genome shotgun (WGS) entry which is preliminary data.</text>
</comment>
<keyword evidence="1" id="KW-0812">Transmembrane</keyword>
<evidence type="ECO:0000256" key="1">
    <source>
        <dbReference type="SAM" id="Phobius"/>
    </source>
</evidence>
<keyword evidence="1" id="KW-1133">Transmembrane helix</keyword>
<keyword evidence="1" id="KW-0472">Membrane</keyword>